<proteinExistence type="predicted"/>
<dbReference type="InterPro" id="IPR012337">
    <property type="entry name" value="RNaseH-like_sf"/>
</dbReference>
<organism evidence="5 6">
    <name type="scientific">Microbacterium oleivorans</name>
    <dbReference type="NCBI Taxonomy" id="273677"/>
    <lineage>
        <taxon>Bacteria</taxon>
        <taxon>Bacillati</taxon>
        <taxon>Actinomycetota</taxon>
        <taxon>Actinomycetes</taxon>
        <taxon>Micrococcales</taxon>
        <taxon>Microbacteriaceae</taxon>
        <taxon>Microbacterium</taxon>
    </lineage>
</organism>
<reference evidence="5 6" key="1">
    <citation type="submission" date="2019-03" db="EMBL/GenBank/DDBJ databases">
        <title>Genome Sequencing and Assembly of Various Microbes Isolated from Partially Reclaimed Soil and Acid Mine Drainage (AMD) Site.</title>
        <authorList>
            <person name="Steinbock B."/>
            <person name="Bechtold R."/>
            <person name="Sevigny J.L."/>
            <person name="Thomas D."/>
            <person name="Cuthill L.R."/>
            <person name="Aveiro Johannsen E.J."/>
            <person name="Thomas K."/>
            <person name="Ghosh A."/>
        </authorList>
    </citation>
    <scope>NUCLEOTIDE SEQUENCE [LARGE SCALE GENOMIC DNA]</scope>
    <source>
        <strain evidence="5 6">F-B2</strain>
    </source>
</reference>
<evidence type="ECO:0000313" key="6">
    <source>
        <dbReference type="Proteomes" id="UP000295633"/>
    </source>
</evidence>
<dbReference type="SMART" id="SM00479">
    <property type="entry name" value="EXOIII"/>
    <property type="match status" value="1"/>
</dbReference>
<keyword evidence="1" id="KW-0540">Nuclease</keyword>
<dbReference type="RefSeq" id="WP_133399475.1">
    <property type="nucleotide sequence ID" value="NZ_SMZX01000002.1"/>
</dbReference>
<name>A0A4R5YG53_9MICO</name>
<dbReference type="STRING" id="273677.BW34_00155"/>
<dbReference type="PANTHER" id="PTHR30231">
    <property type="entry name" value="DNA POLYMERASE III SUBUNIT EPSILON"/>
    <property type="match status" value="1"/>
</dbReference>
<dbReference type="GO" id="GO:0003676">
    <property type="term" value="F:nucleic acid binding"/>
    <property type="evidence" value="ECO:0007669"/>
    <property type="project" value="InterPro"/>
</dbReference>
<dbReference type="Pfam" id="PF00929">
    <property type="entry name" value="RNase_T"/>
    <property type="match status" value="1"/>
</dbReference>
<dbReference type="CDD" id="cd06127">
    <property type="entry name" value="DEDDh"/>
    <property type="match status" value="1"/>
</dbReference>
<gene>
    <name evidence="5" type="ORF">E2R54_08590</name>
</gene>
<evidence type="ECO:0000256" key="1">
    <source>
        <dbReference type="ARBA" id="ARBA00022722"/>
    </source>
</evidence>
<dbReference type="EMBL" id="SMZX01000002">
    <property type="protein sequence ID" value="TDL43288.1"/>
    <property type="molecule type" value="Genomic_DNA"/>
</dbReference>
<feature type="domain" description="Exonuclease" evidence="4">
    <location>
        <begin position="69"/>
        <end position="245"/>
    </location>
</feature>
<evidence type="ECO:0000256" key="3">
    <source>
        <dbReference type="ARBA" id="ARBA00022839"/>
    </source>
</evidence>
<evidence type="ECO:0000259" key="4">
    <source>
        <dbReference type="SMART" id="SM00479"/>
    </source>
</evidence>
<comment type="caution">
    <text evidence="5">The sequence shown here is derived from an EMBL/GenBank/DDBJ whole genome shotgun (WGS) entry which is preliminary data.</text>
</comment>
<dbReference type="PANTHER" id="PTHR30231:SF4">
    <property type="entry name" value="PROTEIN NEN2"/>
    <property type="match status" value="1"/>
</dbReference>
<keyword evidence="2" id="KW-0378">Hydrolase</keyword>
<dbReference type="GO" id="GO:0005829">
    <property type="term" value="C:cytosol"/>
    <property type="evidence" value="ECO:0007669"/>
    <property type="project" value="TreeGrafter"/>
</dbReference>
<evidence type="ECO:0000313" key="5">
    <source>
        <dbReference type="EMBL" id="TDL43288.1"/>
    </source>
</evidence>
<dbReference type="Proteomes" id="UP000295633">
    <property type="component" value="Unassembled WGS sequence"/>
</dbReference>
<dbReference type="InterPro" id="IPR013520">
    <property type="entry name" value="Ribonucl_H"/>
</dbReference>
<sequence>MVAWHELPLWDDDTWGEPAPAAVLPSIAGPAPAAVESVVVAEESVVAVESVVVAEITAESVALGPCAGPLGVFDLETTGIDVRSDRIVSAHVGVLDASGAVIDARTWLADPGVEIPAGATAVHGITTERARTEGRPAPEVVAEVTATLRDLFAAGIPVVAYNAPFDFSLLKYESLRHGVVPIDAPSPVIDPLVVDKTYDRYRRGKRTLEVVAAHYSVTLEGAHDAAADAIAAGRVAQAIAARFDLDVSADDLHTQQIAWARAQAESLSEYFVRIGRLDADVDGSWPIR</sequence>
<evidence type="ECO:0000256" key="2">
    <source>
        <dbReference type="ARBA" id="ARBA00022801"/>
    </source>
</evidence>
<dbReference type="Gene3D" id="3.30.420.10">
    <property type="entry name" value="Ribonuclease H-like superfamily/Ribonuclease H"/>
    <property type="match status" value="1"/>
</dbReference>
<dbReference type="NCBIfam" id="NF005927">
    <property type="entry name" value="PRK07942.1"/>
    <property type="match status" value="1"/>
</dbReference>
<accession>A0A4R5YG53</accession>
<dbReference type="InterPro" id="IPR036397">
    <property type="entry name" value="RNaseH_sf"/>
</dbReference>
<keyword evidence="3 5" id="KW-0269">Exonuclease</keyword>
<dbReference type="SUPFAM" id="SSF53098">
    <property type="entry name" value="Ribonuclease H-like"/>
    <property type="match status" value="1"/>
</dbReference>
<dbReference type="AlphaFoldDB" id="A0A4R5YG53"/>
<dbReference type="GO" id="GO:0008408">
    <property type="term" value="F:3'-5' exonuclease activity"/>
    <property type="evidence" value="ECO:0007669"/>
    <property type="project" value="TreeGrafter"/>
</dbReference>
<protein>
    <submittedName>
        <fullName evidence="5">3'-5' exonuclease</fullName>
    </submittedName>
</protein>